<evidence type="ECO:0000313" key="11">
    <source>
        <dbReference type="Proteomes" id="UP000182011"/>
    </source>
</evidence>
<dbReference type="SUPFAM" id="SSF51735">
    <property type="entry name" value="NAD(P)-binding Rossmann-fold domains"/>
    <property type="match status" value="1"/>
</dbReference>
<keyword evidence="3 10" id="KW-0808">Transferase</keyword>
<dbReference type="GO" id="GO:0016780">
    <property type="term" value="F:phosphotransferase activity, for other substituted phosphate groups"/>
    <property type="evidence" value="ECO:0007669"/>
    <property type="project" value="TreeGrafter"/>
</dbReference>
<evidence type="ECO:0000256" key="5">
    <source>
        <dbReference type="ARBA" id="ARBA00022989"/>
    </source>
</evidence>
<accession>A0A0P1P1Q9</accession>
<dbReference type="PANTHER" id="PTHR30576:SF0">
    <property type="entry name" value="UNDECAPRENYL-PHOSPHATE N-ACETYLGALACTOSAMINYL 1-PHOSPHATE TRANSFERASE-RELATED"/>
    <property type="match status" value="1"/>
</dbReference>
<accession>A0A0P1LYU4</accession>
<dbReference type="GO" id="GO:0016020">
    <property type="term" value="C:membrane"/>
    <property type="evidence" value="ECO:0007669"/>
    <property type="project" value="UniProtKB-SubCell"/>
</dbReference>
<dbReference type="Gene3D" id="3.40.50.720">
    <property type="entry name" value="NAD(P)-binding Rossmann-like Domain"/>
    <property type="match status" value="1"/>
</dbReference>
<feature type="transmembrane region" description="Helical" evidence="7">
    <location>
        <begin position="279"/>
        <end position="303"/>
    </location>
</feature>
<feature type="transmembrane region" description="Helical" evidence="7">
    <location>
        <begin position="36"/>
        <end position="59"/>
    </location>
</feature>
<evidence type="ECO:0000256" key="3">
    <source>
        <dbReference type="ARBA" id="ARBA00022679"/>
    </source>
</evidence>
<accession>A0A0P1LW49</accession>
<dbReference type="Proteomes" id="UP000182200">
    <property type="component" value="Unassembled WGS sequence"/>
</dbReference>
<organism evidence="10 11">
    <name type="scientific">Candidatus Kryptonium thompsonii</name>
    <dbReference type="NCBI Taxonomy" id="1633631"/>
    <lineage>
        <taxon>Bacteria</taxon>
        <taxon>Pseudomonadati</taxon>
        <taxon>Candidatus Kryptoniota</taxon>
        <taxon>Candidatus Kryptonium</taxon>
    </lineage>
</organism>
<evidence type="ECO:0000256" key="4">
    <source>
        <dbReference type="ARBA" id="ARBA00022692"/>
    </source>
</evidence>
<comment type="similarity">
    <text evidence="2">Belongs to the bacterial sugar transferase family.</text>
</comment>
<gene>
    <name evidence="10" type="ORF">JGI4_02131</name>
    <name evidence="9" type="ORF">JGI8_00990</name>
</gene>
<dbReference type="NCBIfam" id="TIGR03025">
    <property type="entry name" value="EPS_sugtrans"/>
    <property type="match status" value="1"/>
</dbReference>
<dbReference type="EMBL" id="CZVI01000010">
    <property type="protein sequence ID" value="CUS86318.1"/>
    <property type="molecule type" value="Genomic_DNA"/>
</dbReference>
<dbReference type="STRING" id="1633631.GCA_001442925_02124"/>
<evidence type="ECO:0000256" key="6">
    <source>
        <dbReference type="ARBA" id="ARBA00023136"/>
    </source>
</evidence>
<protein>
    <submittedName>
        <fullName evidence="10">Undecaprenyl-phosphate galactose phosphotransferase</fullName>
    </submittedName>
</protein>
<dbReference type="RefSeq" id="WP_075427618.1">
    <property type="nucleotide sequence ID" value="NZ_CZVI01000010.1"/>
</dbReference>
<dbReference type="PANTHER" id="PTHR30576">
    <property type="entry name" value="COLANIC BIOSYNTHESIS UDP-GLUCOSE LIPID CARRIER TRANSFERASE"/>
    <property type="match status" value="1"/>
</dbReference>
<evidence type="ECO:0000256" key="2">
    <source>
        <dbReference type="ARBA" id="ARBA00006464"/>
    </source>
</evidence>
<evidence type="ECO:0000256" key="1">
    <source>
        <dbReference type="ARBA" id="ARBA00004141"/>
    </source>
</evidence>
<accession>A0A0N7MUF7</accession>
<keyword evidence="12" id="KW-1185">Reference proteome</keyword>
<evidence type="ECO:0000313" key="10">
    <source>
        <dbReference type="EMBL" id="CUU08596.1"/>
    </source>
</evidence>
<feature type="transmembrane region" description="Helical" evidence="7">
    <location>
        <begin position="9"/>
        <end position="30"/>
    </location>
</feature>
<sequence>MLRFPKYKYALLLIDLFVINFAFFISVVLFRELVNVIDFFASLQFLFAILFSFFLVFIFQWNGLYRINVFSTRIPQFMNLLKSIFIGSLLYVLIGYLSKFELIYESRLVLIYFIMSLFVLFTLYRIILLPSLLKHFMNLKALKRKCVIIGAGELGRRILNDIIAKPELGLEVVGFIDDFISRGSGIWNGYKVLGDVENIVQICEKYDVDEVIIGIDNITHERLIEIISEAKKTKSTVRLTSSIFKVIPSRLTTEAYVDFPTITLTCGFYGKVFLIQKRIVDFVLSLFALVLLSPFFLLIAILIKATSKGPVFYKQERIGKDGKKFKMYKFRTMYVGADKDENRIEQMKRFIWEGKHPDGEAKSKKVVDKNKITPVGKFLRKFSIDEFPQLINVLKGEMSLVGPRPVLPYEYEMFKPWYHERDKVLPGCTGFWQVYGRAETSFDDMVLMDIYYIQNMSPWLDLQIILKTIPVVLFGKGGG</sequence>
<dbReference type="AlphaFoldDB" id="A0A0P1MHR9"/>
<dbReference type="InterPro" id="IPR003362">
    <property type="entry name" value="Bact_transf"/>
</dbReference>
<name>A0A0P1MHR9_9BACT</name>
<evidence type="ECO:0000313" key="9">
    <source>
        <dbReference type="EMBL" id="CUS86318.1"/>
    </source>
</evidence>
<evidence type="ECO:0000259" key="8">
    <source>
        <dbReference type="Pfam" id="PF02397"/>
    </source>
</evidence>
<comment type="subcellular location">
    <subcellularLocation>
        <location evidence="1">Membrane</location>
        <topology evidence="1">Multi-pass membrane protein</topology>
    </subcellularLocation>
</comment>
<proteinExistence type="inferred from homology"/>
<dbReference type="EMBL" id="FAOP01000010">
    <property type="protein sequence ID" value="CUU08596.1"/>
    <property type="molecule type" value="Genomic_DNA"/>
</dbReference>
<keyword evidence="4 7" id="KW-0812">Transmembrane</keyword>
<evidence type="ECO:0000256" key="7">
    <source>
        <dbReference type="SAM" id="Phobius"/>
    </source>
</evidence>
<keyword evidence="6 7" id="KW-0472">Membrane</keyword>
<dbReference type="Proteomes" id="UP000182011">
    <property type="component" value="Unassembled WGS sequence"/>
</dbReference>
<evidence type="ECO:0000313" key="12">
    <source>
        <dbReference type="Proteomes" id="UP000182200"/>
    </source>
</evidence>
<feature type="domain" description="Bacterial sugar transferase" evidence="8">
    <location>
        <begin position="277"/>
        <end position="473"/>
    </location>
</feature>
<accession>A0A0S4NBT4</accession>
<reference evidence="11 12" key="2">
    <citation type="submission" date="2015-11" db="EMBL/GenBank/DDBJ databases">
        <authorList>
            <person name="Varghese N."/>
        </authorList>
    </citation>
    <scope>NUCLEOTIDE SEQUENCE [LARGE SCALE GENOMIC DNA]</scope>
    <source>
        <strain evidence="9 12">JGI-8</strain>
    </source>
</reference>
<feature type="transmembrane region" description="Helical" evidence="7">
    <location>
        <begin position="80"/>
        <end position="97"/>
    </location>
</feature>
<feature type="transmembrane region" description="Helical" evidence="7">
    <location>
        <begin position="109"/>
        <end position="133"/>
    </location>
</feature>
<dbReference type="Pfam" id="PF02397">
    <property type="entry name" value="Bac_transf"/>
    <property type="match status" value="1"/>
</dbReference>
<keyword evidence="5 7" id="KW-1133">Transmembrane helix</keyword>
<dbReference type="InterPro" id="IPR036291">
    <property type="entry name" value="NAD(P)-bd_dom_sf"/>
</dbReference>
<accession>A0A0P1MHR9</accession>
<dbReference type="InterPro" id="IPR017475">
    <property type="entry name" value="EPS_sugar_tfrase"/>
</dbReference>
<reference evidence="10" key="1">
    <citation type="submission" date="2015-11" db="EMBL/GenBank/DDBJ databases">
        <authorList>
            <person name="Zhang Y."/>
            <person name="Guo Z."/>
        </authorList>
    </citation>
    <scope>NUCLEOTIDE SEQUENCE [LARGE SCALE GENOMIC DNA]</scope>
    <source>
        <strain evidence="10">JGI-4</strain>
    </source>
</reference>
<dbReference type="Pfam" id="PF13727">
    <property type="entry name" value="CoA_binding_3"/>
    <property type="match status" value="1"/>
</dbReference>